<sequence>MGCLRKLILGKQKLVRYALDVDKVEFDLLQDPECHGFHYVNVGLILGGLGFVLPLGNGILMKMWQYSVR</sequence>
<gene>
    <name evidence="2" type="ORF">FSB_LOCUS31150</name>
</gene>
<dbReference type="AlphaFoldDB" id="A0A2N9GUU9"/>
<keyword evidence="1" id="KW-0472">Membrane</keyword>
<keyword evidence="1" id="KW-0812">Transmembrane</keyword>
<proteinExistence type="predicted"/>
<evidence type="ECO:0008006" key="3">
    <source>
        <dbReference type="Google" id="ProtNLM"/>
    </source>
</evidence>
<evidence type="ECO:0000313" key="2">
    <source>
        <dbReference type="EMBL" id="SPD03268.1"/>
    </source>
</evidence>
<keyword evidence="1" id="KW-1133">Transmembrane helix</keyword>
<feature type="transmembrane region" description="Helical" evidence="1">
    <location>
        <begin position="37"/>
        <end position="60"/>
    </location>
</feature>
<evidence type="ECO:0000256" key="1">
    <source>
        <dbReference type="SAM" id="Phobius"/>
    </source>
</evidence>
<reference evidence="2" key="1">
    <citation type="submission" date="2018-02" db="EMBL/GenBank/DDBJ databases">
        <authorList>
            <person name="Cohen D.B."/>
            <person name="Kent A.D."/>
        </authorList>
    </citation>
    <scope>NUCLEOTIDE SEQUENCE</scope>
</reference>
<accession>A0A2N9GUU9</accession>
<name>A0A2N9GUU9_FAGSY</name>
<dbReference type="EMBL" id="OIVN01002394">
    <property type="protein sequence ID" value="SPD03268.1"/>
    <property type="molecule type" value="Genomic_DNA"/>
</dbReference>
<organism evidence="2">
    <name type="scientific">Fagus sylvatica</name>
    <name type="common">Beechnut</name>
    <dbReference type="NCBI Taxonomy" id="28930"/>
    <lineage>
        <taxon>Eukaryota</taxon>
        <taxon>Viridiplantae</taxon>
        <taxon>Streptophyta</taxon>
        <taxon>Embryophyta</taxon>
        <taxon>Tracheophyta</taxon>
        <taxon>Spermatophyta</taxon>
        <taxon>Magnoliopsida</taxon>
        <taxon>eudicotyledons</taxon>
        <taxon>Gunneridae</taxon>
        <taxon>Pentapetalae</taxon>
        <taxon>rosids</taxon>
        <taxon>fabids</taxon>
        <taxon>Fagales</taxon>
        <taxon>Fagaceae</taxon>
        <taxon>Fagus</taxon>
    </lineage>
</organism>
<protein>
    <recommendedName>
        <fullName evidence="3">Transmembrane protein</fullName>
    </recommendedName>
</protein>